<dbReference type="InterPro" id="IPR000119">
    <property type="entry name" value="Hist_DNA-bd"/>
</dbReference>
<dbReference type="Gene3D" id="4.10.520.10">
    <property type="entry name" value="IHF-like DNA-binding proteins"/>
    <property type="match status" value="1"/>
</dbReference>
<gene>
    <name evidence="2" type="ORF">A2008_00280</name>
</gene>
<accession>A0A1F7X1W6</accession>
<dbReference type="PANTHER" id="PTHR33175:SF2">
    <property type="entry name" value="INTEGRATION HOST FACTOR SUBUNIT ALPHA"/>
    <property type="match status" value="1"/>
</dbReference>
<dbReference type="EMBL" id="MGFH01000001">
    <property type="protein sequence ID" value="OGM08903.1"/>
    <property type="molecule type" value="Genomic_DNA"/>
</dbReference>
<dbReference type="STRING" id="1817813.A2008_00280"/>
<dbReference type="GO" id="GO:0005829">
    <property type="term" value="C:cytosol"/>
    <property type="evidence" value="ECO:0007669"/>
    <property type="project" value="TreeGrafter"/>
</dbReference>
<dbReference type="InterPro" id="IPR010992">
    <property type="entry name" value="IHF-like_DNA-bd_dom_sf"/>
</dbReference>
<dbReference type="GO" id="GO:0030527">
    <property type="term" value="F:structural constituent of chromatin"/>
    <property type="evidence" value="ECO:0007669"/>
    <property type="project" value="InterPro"/>
</dbReference>
<dbReference type="SMART" id="SM00411">
    <property type="entry name" value="BHL"/>
    <property type="match status" value="1"/>
</dbReference>
<dbReference type="SUPFAM" id="SSF47729">
    <property type="entry name" value="IHF-like DNA-binding proteins"/>
    <property type="match status" value="1"/>
</dbReference>
<reference evidence="2 3" key="1">
    <citation type="journal article" date="2016" name="Nat. Commun.">
        <title>Thousands of microbial genomes shed light on interconnected biogeochemical processes in an aquifer system.</title>
        <authorList>
            <person name="Anantharaman K."/>
            <person name="Brown C.T."/>
            <person name="Hug L.A."/>
            <person name="Sharon I."/>
            <person name="Castelle C.J."/>
            <person name="Probst A.J."/>
            <person name="Thomas B.C."/>
            <person name="Singh A."/>
            <person name="Wilkins M.J."/>
            <person name="Karaoz U."/>
            <person name="Brodie E.L."/>
            <person name="Williams K.H."/>
            <person name="Hubbard S.S."/>
            <person name="Banfield J.F."/>
        </authorList>
    </citation>
    <scope>NUCLEOTIDE SEQUENCE [LARGE SCALE GENOMIC DNA]</scope>
</reference>
<dbReference type="Pfam" id="PF00216">
    <property type="entry name" value="Bac_DNA_binding"/>
    <property type="match status" value="1"/>
</dbReference>
<evidence type="ECO:0008006" key="4">
    <source>
        <dbReference type="Google" id="ProtNLM"/>
    </source>
</evidence>
<comment type="similarity">
    <text evidence="1">Belongs to the bacterial histone-like protein family.</text>
</comment>
<proteinExistence type="inferred from homology"/>
<evidence type="ECO:0000256" key="1">
    <source>
        <dbReference type="RuleBase" id="RU003939"/>
    </source>
</evidence>
<dbReference type="PANTHER" id="PTHR33175">
    <property type="entry name" value="DNA-BINDING PROTEIN HU"/>
    <property type="match status" value="1"/>
</dbReference>
<name>A0A1F7X1W6_9BACT</name>
<comment type="caution">
    <text evidence="2">The sequence shown here is derived from an EMBL/GenBank/DDBJ whole genome shotgun (WGS) entry which is preliminary data.</text>
</comment>
<protein>
    <recommendedName>
        <fullName evidence="4">Integration host factor subunit beta</fullName>
    </recommendedName>
</protein>
<organism evidence="2 3">
    <name type="scientific">Candidatus Wallbacteria bacterium GWC2_49_35</name>
    <dbReference type="NCBI Taxonomy" id="1817813"/>
    <lineage>
        <taxon>Bacteria</taxon>
        <taxon>Candidatus Walliibacteriota</taxon>
    </lineage>
</organism>
<evidence type="ECO:0000313" key="3">
    <source>
        <dbReference type="Proteomes" id="UP000178735"/>
    </source>
</evidence>
<dbReference type="CDD" id="cd13836">
    <property type="entry name" value="IHF_B"/>
    <property type="match status" value="1"/>
</dbReference>
<evidence type="ECO:0000313" key="2">
    <source>
        <dbReference type="EMBL" id="OGM08903.1"/>
    </source>
</evidence>
<dbReference type="AlphaFoldDB" id="A0A1F7X1W6"/>
<dbReference type="GO" id="GO:0003677">
    <property type="term" value="F:DNA binding"/>
    <property type="evidence" value="ECO:0007669"/>
    <property type="project" value="InterPro"/>
</dbReference>
<dbReference type="Proteomes" id="UP000178735">
    <property type="component" value="Unassembled WGS sequence"/>
</dbReference>
<sequence>MDLNPLMTMKKADIIKALIKKHGLAVRQAAAILQTCLDEIVSGLAKGEAVELRRFGVFKTKKQKARTIIHPKTGKLIKRPARTIVLFEASSMVKDAINKPGRKKKS</sequence>